<evidence type="ECO:0000313" key="2">
    <source>
        <dbReference type="Proteomes" id="UP001303046"/>
    </source>
</evidence>
<organism evidence="1 2">
    <name type="scientific">Necator americanus</name>
    <name type="common">Human hookworm</name>
    <dbReference type="NCBI Taxonomy" id="51031"/>
    <lineage>
        <taxon>Eukaryota</taxon>
        <taxon>Metazoa</taxon>
        <taxon>Ecdysozoa</taxon>
        <taxon>Nematoda</taxon>
        <taxon>Chromadorea</taxon>
        <taxon>Rhabditida</taxon>
        <taxon>Rhabditina</taxon>
        <taxon>Rhabditomorpha</taxon>
        <taxon>Strongyloidea</taxon>
        <taxon>Ancylostomatidae</taxon>
        <taxon>Bunostominae</taxon>
        <taxon>Necator</taxon>
    </lineage>
</organism>
<dbReference type="Proteomes" id="UP001303046">
    <property type="component" value="Unassembled WGS sequence"/>
</dbReference>
<proteinExistence type="predicted"/>
<comment type="caution">
    <text evidence="1">The sequence shown here is derived from an EMBL/GenBank/DDBJ whole genome shotgun (WGS) entry which is preliminary data.</text>
</comment>
<name>A0ABR1E8S9_NECAM</name>
<evidence type="ECO:0000313" key="1">
    <source>
        <dbReference type="EMBL" id="KAK6758431.1"/>
    </source>
</evidence>
<sequence length="159" mass="18112">MGKESHTLKKGAVVQHFAKAHYLKGQLQGSKESLATTIRFVTLSCRKLSSELHQTALSGLLRYPSVPFAALQEARMGDRLDISIENYEKSKIPSQQVVIVGIDANAKMGLEQQPNVQEEWYYPPERTWNNDHRLVDLCEQTGLILAITFNRDHRRHQLT</sequence>
<dbReference type="EMBL" id="JAVFWL010000005">
    <property type="protein sequence ID" value="KAK6758431.1"/>
    <property type="molecule type" value="Genomic_DNA"/>
</dbReference>
<gene>
    <name evidence="1" type="primary">Necator_chrV.g20741</name>
    <name evidence="1" type="ORF">RB195_015948</name>
</gene>
<protein>
    <submittedName>
        <fullName evidence="1">Uncharacterized protein</fullName>
    </submittedName>
</protein>
<keyword evidence="2" id="KW-1185">Reference proteome</keyword>
<reference evidence="1 2" key="1">
    <citation type="submission" date="2023-08" db="EMBL/GenBank/DDBJ databases">
        <title>A Necator americanus chromosomal reference genome.</title>
        <authorList>
            <person name="Ilik V."/>
            <person name="Petrzelkova K.J."/>
            <person name="Pardy F."/>
            <person name="Fuh T."/>
            <person name="Niatou-Singa F.S."/>
            <person name="Gouil Q."/>
            <person name="Baker L."/>
            <person name="Ritchie M.E."/>
            <person name="Jex A.R."/>
            <person name="Gazzola D."/>
            <person name="Li H."/>
            <person name="Toshio Fujiwara R."/>
            <person name="Zhan B."/>
            <person name="Aroian R.V."/>
            <person name="Pafco B."/>
            <person name="Schwarz E.M."/>
        </authorList>
    </citation>
    <scope>NUCLEOTIDE SEQUENCE [LARGE SCALE GENOMIC DNA]</scope>
    <source>
        <strain evidence="1 2">Aroian</strain>
        <tissue evidence="1">Whole animal</tissue>
    </source>
</reference>
<accession>A0ABR1E8S9</accession>